<evidence type="ECO:0000313" key="4">
    <source>
        <dbReference type="Proteomes" id="UP000051202"/>
    </source>
</evidence>
<sequence>MKDMDFLPRSALKLSTLTLAIAAASFATTSTMAAECLLNDANDTTTTLGATSNGDSALAIGENADAQTDFSTAIGNETIANGTDALAIGTLPMQMAIQPLRSAVSLWRQA</sequence>
<dbReference type="InterPro" id="IPR011049">
    <property type="entry name" value="Serralysin-like_metalloprot_C"/>
</dbReference>
<dbReference type="Proteomes" id="UP000051202">
    <property type="component" value="Unassembled WGS sequence"/>
</dbReference>
<feature type="chain" id="PRO_5006668967" description="Trimeric autotransporter adhesin YadA-like head domain-containing protein" evidence="1">
    <location>
        <begin position="34"/>
        <end position="110"/>
    </location>
</feature>
<feature type="signal peptide" evidence="1">
    <location>
        <begin position="1"/>
        <end position="33"/>
    </location>
</feature>
<dbReference type="GO" id="GO:0019867">
    <property type="term" value="C:outer membrane"/>
    <property type="evidence" value="ECO:0007669"/>
    <property type="project" value="InterPro"/>
</dbReference>
<dbReference type="STRING" id="554343.AS194_11290"/>
<keyword evidence="1" id="KW-0732">Signal</keyword>
<feature type="domain" description="Trimeric autotransporter adhesin YadA-like head" evidence="2">
    <location>
        <begin position="53"/>
        <end position="77"/>
    </location>
</feature>
<name>A0A0T6DNY2_9GAMM</name>
<evidence type="ECO:0000313" key="3">
    <source>
        <dbReference type="EMBL" id="KRU21679.1"/>
    </source>
</evidence>
<protein>
    <recommendedName>
        <fullName evidence="2">Trimeric autotransporter adhesin YadA-like head domain-containing protein</fullName>
    </recommendedName>
</protein>
<dbReference type="AlphaFoldDB" id="A0A0T6DNY2"/>
<keyword evidence="4" id="KW-1185">Reference proteome</keyword>
<dbReference type="InterPro" id="IPR008640">
    <property type="entry name" value="Adhesin_Head_dom"/>
</dbReference>
<evidence type="ECO:0000256" key="1">
    <source>
        <dbReference type="SAM" id="SignalP"/>
    </source>
</evidence>
<dbReference type="Gene3D" id="2.150.10.10">
    <property type="entry name" value="Serralysin-like metalloprotease, C-terminal"/>
    <property type="match status" value="1"/>
</dbReference>
<comment type="caution">
    <text evidence="3">The sequence shown here is derived from an EMBL/GenBank/DDBJ whole genome shotgun (WGS) entry which is preliminary data.</text>
</comment>
<proteinExistence type="predicted"/>
<dbReference type="Pfam" id="PF05658">
    <property type="entry name" value="YadA_head"/>
    <property type="match status" value="1"/>
</dbReference>
<accession>A0A0T6DNY2</accession>
<organism evidence="3 4">
    <name type="scientific">Psychrobacter piscatorii</name>
    <dbReference type="NCBI Taxonomy" id="554343"/>
    <lineage>
        <taxon>Bacteria</taxon>
        <taxon>Pseudomonadati</taxon>
        <taxon>Pseudomonadota</taxon>
        <taxon>Gammaproteobacteria</taxon>
        <taxon>Moraxellales</taxon>
        <taxon>Moraxellaceae</taxon>
        <taxon>Psychrobacter</taxon>
    </lineage>
</organism>
<reference evidence="3 4" key="1">
    <citation type="submission" date="2015-11" db="EMBL/GenBank/DDBJ databases">
        <title>Permanent draft genome of Psychrobacter piscatorii LQ58.</title>
        <authorList>
            <person name="Zhou M."/>
            <person name="Dong B."/>
            <person name="Liu Q."/>
        </authorList>
    </citation>
    <scope>NUCLEOTIDE SEQUENCE [LARGE SCALE GENOMIC DNA]</scope>
    <source>
        <strain evidence="3 4">LQ58</strain>
    </source>
</reference>
<evidence type="ECO:0000259" key="2">
    <source>
        <dbReference type="Pfam" id="PF05658"/>
    </source>
</evidence>
<dbReference type="SUPFAM" id="SSF101967">
    <property type="entry name" value="Adhesin YadA, collagen-binding domain"/>
    <property type="match status" value="1"/>
</dbReference>
<dbReference type="EMBL" id="LNDJ01000099">
    <property type="protein sequence ID" value="KRU21679.1"/>
    <property type="molecule type" value="Genomic_DNA"/>
</dbReference>
<gene>
    <name evidence="3" type="ORF">AS194_11290</name>
</gene>